<dbReference type="RefSeq" id="WP_227708397.1">
    <property type="nucleotide sequence ID" value="NZ_JAJEQX010000025.1"/>
</dbReference>
<dbReference type="NCBIfam" id="NF038011">
    <property type="entry name" value="PelF"/>
    <property type="match status" value="1"/>
</dbReference>
<name>A0ABS8G1M4_9FIRM</name>
<comment type="caution">
    <text evidence="3">The sequence shown here is derived from an EMBL/GenBank/DDBJ whole genome shotgun (WGS) entry which is preliminary data.</text>
</comment>
<dbReference type="Pfam" id="PF00534">
    <property type="entry name" value="Glycos_transf_1"/>
    <property type="match status" value="1"/>
</dbReference>
<sequence>MKVCIVAEGCYPYVVGGVSSWVHSLIQQFPNIEFTVAAIVADRSISGKFAYTLPDNLTEVREIYLNDSQWLRGGKRNRKARVSLKTDEYEALRALVLGEKVNWHVVFQMFQEKHMSVDQLLMGKDFLNIAKEVYELRYTNIVFSDFLWTLRSIYLPLGFALQFRPEKADLYHCVATGYSGVIGSMAKDMYGSRLLVSEHGIYTREREEEIIKARWVQGVYKDFWIEQFRKLSLCAYDHADMVTSLFENARSLQLELGCQEEKTRVTPNGIEVEDFEEIPGKEPGDEMINVGAILRVAPIKDVKTMINAFYYAKKREPKLKLWIMGPWDEDEEYAQECFELVENLQVKDIVFTGRIDTKEYIGKMDMLILTSISEGQPLTVLEGFAAKKPMIATNVGNCEGLIYGESDDLGDAGIVLPVMNIGKISDAIVELASDEDRRRRMGEIGYQRVCGKYRIEYMRRTYEEIYRQMAADNGVPWPEETFDIEKQEGAD</sequence>
<dbReference type="InterPro" id="IPR047691">
    <property type="entry name" value="PelF-like"/>
</dbReference>
<dbReference type="Pfam" id="PF11997">
    <property type="entry name" value="DUF3492"/>
    <property type="match status" value="1"/>
</dbReference>
<dbReference type="PANTHER" id="PTHR12526">
    <property type="entry name" value="GLYCOSYLTRANSFERASE"/>
    <property type="match status" value="1"/>
</dbReference>
<evidence type="ECO:0000259" key="1">
    <source>
        <dbReference type="Pfam" id="PF00534"/>
    </source>
</evidence>
<dbReference type="EMBL" id="JAJEQX010000025">
    <property type="protein sequence ID" value="MCC2255322.1"/>
    <property type="molecule type" value="Genomic_DNA"/>
</dbReference>
<evidence type="ECO:0000313" key="3">
    <source>
        <dbReference type="EMBL" id="MCC2255322.1"/>
    </source>
</evidence>
<feature type="domain" description="DUF3492" evidence="2">
    <location>
        <begin position="1"/>
        <end position="261"/>
    </location>
</feature>
<dbReference type="Gene3D" id="3.40.50.2000">
    <property type="entry name" value="Glycogen Phosphorylase B"/>
    <property type="match status" value="2"/>
</dbReference>
<reference evidence="3 4" key="1">
    <citation type="submission" date="2021-10" db="EMBL/GenBank/DDBJ databases">
        <title>Anaerobic single-cell dispensing facilitates the cultivation of human gut bacteria.</title>
        <authorList>
            <person name="Afrizal A."/>
        </authorList>
    </citation>
    <scope>NUCLEOTIDE SEQUENCE [LARGE SCALE GENOMIC DNA]</scope>
    <source>
        <strain evidence="3 4">CLA-AA-H200</strain>
    </source>
</reference>
<dbReference type="Proteomes" id="UP001198151">
    <property type="component" value="Unassembled WGS sequence"/>
</dbReference>
<dbReference type="SUPFAM" id="SSF53756">
    <property type="entry name" value="UDP-Glycosyltransferase/glycogen phosphorylase"/>
    <property type="match status" value="1"/>
</dbReference>
<dbReference type="InterPro" id="IPR001296">
    <property type="entry name" value="Glyco_trans_1"/>
</dbReference>
<keyword evidence="4" id="KW-1185">Reference proteome</keyword>
<dbReference type="InterPro" id="IPR022622">
    <property type="entry name" value="DUF3492"/>
</dbReference>
<gene>
    <name evidence="3" type="primary">pelF</name>
    <name evidence="3" type="ORF">LKD70_12995</name>
</gene>
<proteinExistence type="predicted"/>
<evidence type="ECO:0000259" key="2">
    <source>
        <dbReference type="Pfam" id="PF11997"/>
    </source>
</evidence>
<protein>
    <submittedName>
        <fullName evidence="3">GT4 family glycosyltransferase PelF</fullName>
    </submittedName>
</protein>
<organism evidence="3 4">
    <name type="scientific">Ruminococcus turbiniformis</name>
    <dbReference type="NCBI Taxonomy" id="2881258"/>
    <lineage>
        <taxon>Bacteria</taxon>
        <taxon>Bacillati</taxon>
        <taxon>Bacillota</taxon>
        <taxon>Clostridia</taxon>
        <taxon>Eubacteriales</taxon>
        <taxon>Oscillospiraceae</taxon>
        <taxon>Ruminococcus</taxon>
    </lineage>
</organism>
<dbReference type="PANTHER" id="PTHR12526:SF608">
    <property type="entry name" value="PELF"/>
    <property type="match status" value="1"/>
</dbReference>
<evidence type="ECO:0000313" key="4">
    <source>
        <dbReference type="Proteomes" id="UP001198151"/>
    </source>
</evidence>
<accession>A0ABS8G1M4</accession>
<feature type="domain" description="Glycosyl transferase family 1" evidence="1">
    <location>
        <begin position="293"/>
        <end position="448"/>
    </location>
</feature>